<dbReference type="Ensembl" id="ENSXMAT00000028035.1">
    <property type="protein sequence ID" value="ENSXMAP00000040888.1"/>
    <property type="gene ID" value="ENSXMAG00000029864.1"/>
</dbReference>
<dbReference type="STRING" id="8083.ENSXMAP00000040888"/>
<name>A0A3B5RAT7_XIPMA</name>
<evidence type="ECO:0000256" key="2">
    <source>
        <dbReference type="ARBA" id="ARBA00022692"/>
    </source>
</evidence>
<keyword evidence="7" id="KW-1185">Reference proteome</keyword>
<comment type="subcellular location">
    <subcellularLocation>
        <location evidence="1">Membrane</location>
        <topology evidence="1">Multi-pass membrane protein</topology>
    </subcellularLocation>
</comment>
<sequence length="188" mass="21585">MELAEEQSEKHSWECYATERDNRGTECVSPCRWHRVLHHLPEDGPVGDLLQQADRRVDPMFLLMDLPNFPVLLVLGKMICWEDYLVRLWSRRSGGYLPRLCTHGLSTGDHVSVSRTLCGALIFPSIASLVGRLLFRLVTSNLQCTILGGGIAFVLIKGVLKVYFKQQQYIMQANYPERHGNGIYRYYR</sequence>
<evidence type="ECO:0000256" key="1">
    <source>
        <dbReference type="ARBA" id="ARBA00004141"/>
    </source>
</evidence>
<proteinExistence type="predicted"/>
<reference evidence="6" key="4">
    <citation type="submission" date="2025-09" db="UniProtKB">
        <authorList>
            <consortium name="Ensembl"/>
        </authorList>
    </citation>
    <scope>IDENTIFICATION</scope>
    <source>
        <strain evidence="6">JP 163 A</strain>
    </source>
</reference>
<accession>A0A3B5RAT7</accession>
<dbReference type="GeneTree" id="ENSGT00390000009948"/>
<dbReference type="OMA" id="MICWEDY"/>
<keyword evidence="3 5" id="KW-1133">Transmembrane helix</keyword>
<evidence type="ECO:0000313" key="7">
    <source>
        <dbReference type="Proteomes" id="UP000002852"/>
    </source>
</evidence>
<evidence type="ECO:0000256" key="3">
    <source>
        <dbReference type="ARBA" id="ARBA00022989"/>
    </source>
</evidence>
<evidence type="ECO:0000256" key="5">
    <source>
        <dbReference type="SAM" id="Phobius"/>
    </source>
</evidence>
<organism evidence="6 7">
    <name type="scientific">Xiphophorus maculatus</name>
    <name type="common">Southern platyfish</name>
    <name type="synonym">Platypoecilus maculatus</name>
    <dbReference type="NCBI Taxonomy" id="8083"/>
    <lineage>
        <taxon>Eukaryota</taxon>
        <taxon>Metazoa</taxon>
        <taxon>Chordata</taxon>
        <taxon>Craniata</taxon>
        <taxon>Vertebrata</taxon>
        <taxon>Euteleostomi</taxon>
        <taxon>Actinopterygii</taxon>
        <taxon>Neopterygii</taxon>
        <taxon>Teleostei</taxon>
        <taxon>Neoteleostei</taxon>
        <taxon>Acanthomorphata</taxon>
        <taxon>Ovalentaria</taxon>
        <taxon>Atherinomorphae</taxon>
        <taxon>Cyprinodontiformes</taxon>
        <taxon>Poeciliidae</taxon>
        <taxon>Poeciliinae</taxon>
        <taxon>Xiphophorus</taxon>
    </lineage>
</organism>
<reference evidence="7" key="1">
    <citation type="submission" date="2012-01" db="EMBL/GenBank/DDBJ databases">
        <authorList>
            <person name="Walter R."/>
            <person name="Schartl M."/>
            <person name="Warren W."/>
        </authorList>
    </citation>
    <scope>NUCLEOTIDE SEQUENCE [LARGE SCALE GENOMIC DNA]</scope>
    <source>
        <strain evidence="7">JP 163 A</strain>
    </source>
</reference>
<evidence type="ECO:0000256" key="4">
    <source>
        <dbReference type="ARBA" id="ARBA00023136"/>
    </source>
</evidence>
<protein>
    <submittedName>
        <fullName evidence="6">Uncharacterized protein</fullName>
    </submittedName>
</protein>
<dbReference type="Proteomes" id="UP000002852">
    <property type="component" value="Unassembled WGS sequence"/>
</dbReference>
<reference evidence="7" key="2">
    <citation type="journal article" date="2013" name="Nat. Genet.">
        <title>The genome of the platyfish, Xiphophorus maculatus, provides insights into evolutionary adaptation and several complex traits.</title>
        <authorList>
            <person name="Schartl M."/>
            <person name="Walter R.B."/>
            <person name="Shen Y."/>
            <person name="Garcia T."/>
            <person name="Catchen J."/>
            <person name="Amores A."/>
            <person name="Braasch I."/>
            <person name="Chalopin D."/>
            <person name="Volff J.N."/>
            <person name="Lesch K.P."/>
            <person name="Bisazza A."/>
            <person name="Minx P."/>
            <person name="Hillier L."/>
            <person name="Wilson R.K."/>
            <person name="Fuerstenberg S."/>
            <person name="Boore J."/>
            <person name="Searle S."/>
            <person name="Postlethwait J.H."/>
            <person name="Warren W.C."/>
        </authorList>
    </citation>
    <scope>NUCLEOTIDE SEQUENCE [LARGE SCALE GENOMIC DNA]</scope>
    <source>
        <strain evidence="7">JP 163 A</strain>
    </source>
</reference>
<reference evidence="6" key="3">
    <citation type="submission" date="2025-08" db="UniProtKB">
        <authorList>
            <consortium name="Ensembl"/>
        </authorList>
    </citation>
    <scope>IDENTIFICATION</scope>
    <source>
        <strain evidence="6">JP 163 A</strain>
    </source>
</reference>
<evidence type="ECO:0000313" key="6">
    <source>
        <dbReference type="Ensembl" id="ENSXMAP00000040888.1"/>
    </source>
</evidence>
<keyword evidence="2 5" id="KW-0812">Transmembrane</keyword>
<dbReference type="GO" id="GO:0016020">
    <property type="term" value="C:membrane"/>
    <property type="evidence" value="ECO:0007669"/>
    <property type="project" value="UniProtKB-SubCell"/>
</dbReference>
<keyword evidence="4 5" id="KW-0472">Membrane</keyword>
<dbReference type="PANTHER" id="PTHR46283">
    <property type="entry name" value="E3 UBIQUITIN-PROTEIN LIGASE MARCH5"/>
    <property type="match status" value="1"/>
</dbReference>
<feature type="transmembrane region" description="Helical" evidence="5">
    <location>
        <begin position="146"/>
        <end position="164"/>
    </location>
</feature>
<dbReference type="InParanoid" id="A0A3B5RAT7"/>
<dbReference type="AlphaFoldDB" id="A0A3B5RAT7"/>